<dbReference type="EMBL" id="JAENIL010000013">
    <property type="protein sequence ID" value="MBK1876927.1"/>
    <property type="molecule type" value="Genomic_DNA"/>
</dbReference>
<gene>
    <name evidence="2" type="ORF">JIN87_08615</name>
</gene>
<feature type="domain" description="Bacterial repeat" evidence="1">
    <location>
        <begin position="492"/>
        <end position="560"/>
    </location>
</feature>
<sequence length="1992" mass="219241">MNEALDIPDESGLVWWEFYNNSSADLEVVDDEDAEGGKALKVLVPANQEVLFMAHRLEDPSQVHFRYKLEAAAGLEFNVEAYMGGWSELVDLPTDVLGEWRSAVAPNEYLEEWGWKLKAGSEECVVYLDALSTEEGFRIVKSGWGAEVTVEPVRELYQVGEYVTVAAVPDDDGLEFLYWDGWFQDLGAEWSGVFTEGGEPIPFLEAVAGRRFDFGEVQAYLPVKTLLGTEISTDGALQGVSVAFVEPHASGKIFWDIEGPGRLRFEYGGELKSVYFGPGHYRHSIEISEEGDLREVSFEKGYRIQVNTMGMGAVAGDFASGGVAGIGDLLELRAIPEDGWEFLGWKGIVESSEEEIEFVVRSAGELVAEFGKVVESPVLEAFQVGSPDWVVSGSGDDAVIAAKGSVGSEEKSALAWRVKGPGVFSFDAKSMADSLRVYVNGKDLKHIENSDAPKSYAFELDGSARLIEIWNDYAREIDIELSNLSWEPGWELNVREPSGGRIDGYAVGTHRVQQGEKVSLTAVPEDGYEFLRWEGDVSGNSRELSFTMYREMEVKAVFSKDFSGHSLVSRQGGVGDWTIEEGIVKSPASLEPGEKSYLFGSVVGPARIRVIEPAPTNGRATFRVINSDIDLARSLPLSGGANAYIPIPEGTHEFQISIERAIDDYYYPMQFELLADYQVRLSALNGSVSTEPELVADEPWNSNSFPYVPHGTELSVTAVGIEGTVFDKWTGTLSGAGASESIVVESAVVSEAAFLPSQLEVGGILWTIDKPESVYVGPNFTDAIGFNNANPEVELSAEVVGPGILSISKQHLLGLEYRLGDSGPFEVWPGHIDILEGAHTVTLRAQVPEYAIVELDRHWPWSGLYPVRYYSGYPVVQLNSSPYGGDVNLEPSGFIHEAGTEVAVSVLVDEGNVFKGWRPPHDAKGSAFNITVDGPYEFDPIFEAEREQGGLTWLYEGPVPTAGKWGSNPFEGVFFWNTDTFAEGEVARATTSVVGPGVLWLDVDPVYGDIVLASDFFVDGAKVELVETLGPRDKAMGVVLEEGVHQVALEVTPDESSGSSIKRVYVPNFQTEFSVQASSYSATITGGNGTGLYGFGEIAEFEAPETDDNGRSFYRWRTRDYPAVIVSEDRMLRLEVEREVSLIAEYTDEVIERFDVGTLIGVGEGVSQVNLKAGPDGGRVYEIADQSWLQLTVSEDTVVTFNALFEEGSPGTLSYGVGYGDRVLLEDELGWVRCSLFVEGGRTLTLKSSRNSVGGYISDVNVAPGWGPSYAVPLAHEMSSEQQGDGGVELEIDLQSEPLFSMWTIDGELVSGDATLAVAQGFNKVVRPTFRRVLESELGRIILNHERAWNQSSDLGIDEVDEVLGTIVHHFRWSARRVEGGPLESALTLEVEGPKFMVFGRGVREEIFSVFVDGEPALIVDRPLENWKVGVQIPEGASEVTLHVDWSGENKYGGWIDGFEFFDDVFVAETSSEFGRSIPQRGVGWYDLGEVTEFIPIPNVGYVFSGWLPPYENESIELSIRAGIDPEPIAVFSGDGISEYEVDGRVWRGADIEYTKGAIEDGDEASYRHTFEYVGSGTGSISTGIEGPAVLWLDEEALENFSKFRLDGKTLLESLTIVKASSGDGVLVGIPSGKHVFEIALNNYYKRFVFDGSLEVIPGYLLEAKGVGGEVAVTPDRSIFALGETVRVEGVIEEWLGVPEGATMLDDGYSLEVDDHLSIRGLVWEEQTLFGFPFQKASNGAWMWKGTYYESPLFNQSGDVYLKLSGLENGLFEYQFDFWRNSIPETLAPRVLLNGNSIPYVLDWWGNGRYLEGALPISGESDEVIFEIVDNRIWSQYDLQVYLRSLVHKSEEVPGYLEDWIRRVGFVPNKYSVFDTVRDYDLDGIPNFVEYDLGFDPQIVTSPLSIGPRSDGGLYVSLAGLTEEQKSKYVLRAMQGGVDVDPDTVLEPIVVFENSEYRKVRESVARDGSLMFYYEYLGEIPDFEALLEEIAE</sequence>
<evidence type="ECO:0000313" key="3">
    <source>
        <dbReference type="Proteomes" id="UP000617628"/>
    </source>
</evidence>
<evidence type="ECO:0000313" key="2">
    <source>
        <dbReference type="EMBL" id="MBK1876927.1"/>
    </source>
</evidence>
<feature type="domain" description="Bacterial repeat" evidence="1">
    <location>
        <begin position="707"/>
        <end position="754"/>
    </location>
</feature>
<keyword evidence="3" id="KW-1185">Reference proteome</keyword>
<reference evidence="2" key="1">
    <citation type="submission" date="2021-01" db="EMBL/GenBank/DDBJ databases">
        <title>Modified the classification status of verrucomicrobia.</title>
        <authorList>
            <person name="Feng X."/>
        </authorList>
    </citation>
    <scope>NUCLEOTIDE SEQUENCE</scope>
    <source>
        <strain evidence="2">KCTC 13126</strain>
    </source>
</reference>
<name>A0A934RZ06_9BACT</name>
<evidence type="ECO:0000259" key="1">
    <source>
        <dbReference type="Pfam" id="PF18998"/>
    </source>
</evidence>
<feature type="domain" description="Bacterial repeat" evidence="1">
    <location>
        <begin position="302"/>
        <end position="371"/>
    </location>
</feature>
<protein>
    <recommendedName>
        <fullName evidence="1">Bacterial repeat domain-containing protein</fullName>
    </recommendedName>
</protein>
<proteinExistence type="predicted"/>
<dbReference type="Proteomes" id="UP000617628">
    <property type="component" value="Unassembled WGS sequence"/>
</dbReference>
<accession>A0A934RZ06</accession>
<comment type="caution">
    <text evidence="2">The sequence shown here is derived from an EMBL/GenBank/DDBJ whole genome shotgun (WGS) entry which is preliminary data.</text>
</comment>
<dbReference type="InterPro" id="IPR044060">
    <property type="entry name" value="Bacterial_rp_domain"/>
</dbReference>
<organism evidence="2 3">
    <name type="scientific">Pelagicoccus mobilis</name>
    <dbReference type="NCBI Taxonomy" id="415221"/>
    <lineage>
        <taxon>Bacteria</taxon>
        <taxon>Pseudomonadati</taxon>
        <taxon>Verrucomicrobiota</taxon>
        <taxon>Opitutia</taxon>
        <taxon>Puniceicoccales</taxon>
        <taxon>Pelagicoccaceae</taxon>
        <taxon>Pelagicoccus</taxon>
    </lineage>
</organism>
<dbReference type="Pfam" id="PF18998">
    <property type="entry name" value="Flg_new_2"/>
    <property type="match status" value="3"/>
</dbReference>